<evidence type="ECO:0000313" key="2">
    <source>
        <dbReference type="EMBL" id="KAK9873879.1"/>
    </source>
</evidence>
<reference evidence="2 3" key="1">
    <citation type="submission" date="2023-03" db="EMBL/GenBank/DDBJ databases">
        <title>Genome insight into feeding habits of ladybird beetles.</title>
        <authorList>
            <person name="Li H.-S."/>
            <person name="Huang Y.-H."/>
            <person name="Pang H."/>
        </authorList>
    </citation>
    <scope>NUCLEOTIDE SEQUENCE [LARGE SCALE GENOMIC DNA]</scope>
    <source>
        <strain evidence="2">SYSU_2023b</strain>
        <tissue evidence="2">Whole body</tissue>
    </source>
</reference>
<feature type="region of interest" description="Disordered" evidence="1">
    <location>
        <begin position="166"/>
        <end position="234"/>
    </location>
</feature>
<feature type="compositionally biased region" description="Polar residues" evidence="1">
    <location>
        <begin position="7"/>
        <end position="16"/>
    </location>
</feature>
<gene>
    <name evidence="2" type="ORF">WA026_002234</name>
</gene>
<keyword evidence="3" id="KW-1185">Reference proteome</keyword>
<feature type="compositionally biased region" description="Polar residues" evidence="1">
    <location>
        <begin position="69"/>
        <end position="81"/>
    </location>
</feature>
<evidence type="ECO:0000313" key="3">
    <source>
        <dbReference type="Proteomes" id="UP001431783"/>
    </source>
</evidence>
<feature type="compositionally biased region" description="Basic and acidic residues" evidence="1">
    <location>
        <begin position="218"/>
        <end position="234"/>
    </location>
</feature>
<proteinExistence type="predicted"/>
<dbReference type="EMBL" id="JARQZJ010000031">
    <property type="protein sequence ID" value="KAK9873879.1"/>
    <property type="molecule type" value="Genomic_DNA"/>
</dbReference>
<feature type="compositionally biased region" description="Polar residues" evidence="1">
    <location>
        <begin position="174"/>
        <end position="208"/>
    </location>
</feature>
<name>A0AAW1TZU3_9CUCU</name>
<organism evidence="2 3">
    <name type="scientific">Henosepilachna vigintioctopunctata</name>
    <dbReference type="NCBI Taxonomy" id="420089"/>
    <lineage>
        <taxon>Eukaryota</taxon>
        <taxon>Metazoa</taxon>
        <taxon>Ecdysozoa</taxon>
        <taxon>Arthropoda</taxon>
        <taxon>Hexapoda</taxon>
        <taxon>Insecta</taxon>
        <taxon>Pterygota</taxon>
        <taxon>Neoptera</taxon>
        <taxon>Endopterygota</taxon>
        <taxon>Coleoptera</taxon>
        <taxon>Polyphaga</taxon>
        <taxon>Cucujiformia</taxon>
        <taxon>Coccinelloidea</taxon>
        <taxon>Coccinellidae</taxon>
        <taxon>Epilachninae</taxon>
        <taxon>Epilachnini</taxon>
        <taxon>Henosepilachna</taxon>
    </lineage>
</organism>
<feature type="compositionally biased region" description="Polar residues" evidence="1">
    <location>
        <begin position="94"/>
        <end position="105"/>
    </location>
</feature>
<dbReference type="AlphaFoldDB" id="A0AAW1TZU3"/>
<protein>
    <submittedName>
        <fullName evidence="2">Uncharacterized protein</fullName>
    </submittedName>
</protein>
<feature type="region of interest" description="Disordered" evidence="1">
    <location>
        <begin position="69"/>
        <end position="152"/>
    </location>
</feature>
<comment type="caution">
    <text evidence="2">The sequence shown here is derived from an EMBL/GenBank/DDBJ whole genome shotgun (WGS) entry which is preliminary data.</text>
</comment>
<feature type="region of interest" description="Disordered" evidence="1">
    <location>
        <begin position="1"/>
        <end position="31"/>
    </location>
</feature>
<accession>A0AAW1TZU3</accession>
<dbReference type="Proteomes" id="UP001431783">
    <property type="component" value="Unassembled WGS sequence"/>
</dbReference>
<evidence type="ECO:0000256" key="1">
    <source>
        <dbReference type="SAM" id="MobiDB-lite"/>
    </source>
</evidence>
<sequence length="234" mass="25630">MDALSEKSPNQASQSPHADLPESALKSKTQVPDMMDIEAQLAKMEGLNGGDECCISSALQDSLKQGTVSLSVHSNDSNNSPKEIKSYNEDEISLTPTNVDNSTPIINKEEDLEPLPLRVAPPLYTYSNPEKSRDSEENYGEELENNSGQNTLKNKSLLEALLIEIPADQHHNSDSGSPATRSVRTRASSKLNSPDINLNSPVSKQQRAPTPANKRKRLESDSSNHAVEELRKKN</sequence>